<evidence type="ECO:0000259" key="3">
    <source>
        <dbReference type="Pfam" id="PF21447"/>
    </source>
</evidence>
<dbReference type="Gene3D" id="3.30.420.40">
    <property type="match status" value="1"/>
</dbReference>
<dbReference type="Proteomes" id="UP001273136">
    <property type="component" value="Unassembled WGS sequence"/>
</dbReference>
<dbReference type="SUPFAM" id="SSF53067">
    <property type="entry name" value="Actin-like ATPase domain"/>
    <property type="match status" value="2"/>
</dbReference>
<dbReference type="PANTHER" id="PTHR30005">
    <property type="entry name" value="EXOPOLYPHOSPHATASE"/>
    <property type="match status" value="1"/>
</dbReference>
<name>A0AAE4MBK4_9EURY</name>
<dbReference type="InterPro" id="IPR030673">
    <property type="entry name" value="PyroPPase_GppA_Ppx"/>
</dbReference>
<keyword evidence="1 4" id="KW-0378">Hydrolase</keyword>
<dbReference type="Gene3D" id="3.30.420.150">
    <property type="entry name" value="Exopolyphosphatase. Domain 2"/>
    <property type="match status" value="1"/>
</dbReference>
<dbReference type="PANTHER" id="PTHR30005:SF0">
    <property type="entry name" value="RETROGRADE REGULATION PROTEIN 2"/>
    <property type="match status" value="1"/>
</dbReference>
<keyword evidence="5" id="KW-1185">Reference proteome</keyword>
<reference evidence="4" key="1">
    <citation type="submission" date="2023-06" db="EMBL/GenBank/DDBJ databases">
        <title>Genome sequence of Methancorpusculaceae sp. Ag1.</title>
        <authorList>
            <person name="Protasov E."/>
            <person name="Platt K."/>
            <person name="Poehlein A."/>
            <person name="Daniel R."/>
            <person name="Brune A."/>
        </authorList>
    </citation>
    <scope>NUCLEOTIDE SEQUENCE</scope>
    <source>
        <strain evidence="4">Ag1</strain>
    </source>
</reference>
<protein>
    <submittedName>
        <fullName evidence="4">Exopolyphosphatase</fullName>
        <ecNumber evidence="4">3.6.1.11</ecNumber>
    </submittedName>
</protein>
<dbReference type="PIRSF" id="PIRSF001267">
    <property type="entry name" value="Pyrophosphatase_GppA_Ppx"/>
    <property type="match status" value="1"/>
</dbReference>
<gene>
    <name evidence="4" type="primary">ppx</name>
    <name evidence="4" type="ORF">McpAg1_05420</name>
</gene>
<dbReference type="InterPro" id="IPR048950">
    <property type="entry name" value="Ppx_GppA_C"/>
</dbReference>
<evidence type="ECO:0000313" key="4">
    <source>
        <dbReference type="EMBL" id="MDV0441356.1"/>
    </source>
</evidence>
<dbReference type="CDD" id="cd24006">
    <property type="entry name" value="ASKHA_NBD_PPX_GppA"/>
    <property type="match status" value="1"/>
</dbReference>
<dbReference type="SUPFAM" id="SSF109604">
    <property type="entry name" value="HD-domain/PDEase-like"/>
    <property type="match status" value="1"/>
</dbReference>
<dbReference type="InterPro" id="IPR003607">
    <property type="entry name" value="HD/PDEase_dom"/>
</dbReference>
<evidence type="ECO:0000256" key="1">
    <source>
        <dbReference type="ARBA" id="ARBA00022801"/>
    </source>
</evidence>
<evidence type="ECO:0000259" key="2">
    <source>
        <dbReference type="Pfam" id="PF02541"/>
    </source>
</evidence>
<feature type="domain" description="Ppx/GppA phosphatase N-terminal" evidence="2">
    <location>
        <begin position="22"/>
        <end position="311"/>
    </location>
</feature>
<dbReference type="InterPro" id="IPR003695">
    <property type="entry name" value="Ppx_GppA_N"/>
</dbReference>
<dbReference type="EC" id="3.6.1.11" evidence="4"/>
<dbReference type="RefSeq" id="WP_338093749.1">
    <property type="nucleotide sequence ID" value="NZ_JAWDKA010000002.1"/>
</dbReference>
<evidence type="ECO:0000313" key="5">
    <source>
        <dbReference type="Proteomes" id="UP001273136"/>
    </source>
</evidence>
<sequence>MTDKIVAFIDIGTNSARLLVVSISPNGAYHMLSRIKDVVRLGEDEYISGVARIIPEAIDRLVLVLRRFTDLSRTFGDAEFVIMATSAMREAVNAQEIIDKIRRELGLEIQVVSGKEEARLIHLGVAAGMSLGNDQALFIDIGGGSTELIVGGQYSYSTLESMRLGAIRITNQCIKKNFTGALPPKKQTKMMNRVMTVAIPALQRISEHPFTRAVGSSGTTINLAEIAQRLYHAEENSDKLVLQFTDLEKLFGHLCSLSLEERRRVPGINPERADIILAGAAILLAVMGTLKIPVLEISDRGLREGILMDYLAVMPGTPQSEQMPVKDASVLQLGRYCRLEEDHAKAVQKNALSMFDSAKLCGLHNYGAWERELLANAAWLHDVGDFLSFVGHHQHGEYIIRNTELLGFDQREIEIMAKIVRYHRKKLPGRKDSEFGSLSLEDRDRVRIMAIFLRTAEFLNRSHAVFVTDVYYSCKGGDVKLSVAAPDSSDLTLELMSLAPEAALFTKVFGKKLSVRRV</sequence>
<dbReference type="AlphaFoldDB" id="A0AAE4MBK4"/>
<proteinExistence type="predicted"/>
<dbReference type="CDD" id="cd00077">
    <property type="entry name" value="HDc"/>
    <property type="match status" value="1"/>
</dbReference>
<dbReference type="Pfam" id="PF02541">
    <property type="entry name" value="Ppx-GppA"/>
    <property type="match status" value="1"/>
</dbReference>
<dbReference type="GO" id="GO:0006357">
    <property type="term" value="P:regulation of transcription by RNA polymerase II"/>
    <property type="evidence" value="ECO:0007669"/>
    <property type="project" value="TreeGrafter"/>
</dbReference>
<dbReference type="InterPro" id="IPR050273">
    <property type="entry name" value="GppA/Ppx_hydrolase"/>
</dbReference>
<dbReference type="InterPro" id="IPR043129">
    <property type="entry name" value="ATPase_NBD"/>
</dbReference>
<accession>A0AAE4MBK4</accession>
<dbReference type="EMBL" id="JAWDKA010000002">
    <property type="protein sequence ID" value="MDV0441356.1"/>
    <property type="molecule type" value="Genomic_DNA"/>
</dbReference>
<comment type="caution">
    <text evidence="4">The sequence shown here is derived from an EMBL/GenBank/DDBJ whole genome shotgun (WGS) entry which is preliminary data.</text>
</comment>
<dbReference type="Pfam" id="PF21447">
    <property type="entry name" value="Ppx-GppA_III"/>
    <property type="match status" value="1"/>
</dbReference>
<dbReference type="GO" id="GO:0004309">
    <property type="term" value="F:exopolyphosphatase activity"/>
    <property type="evidence" value="ECO:0007669"/>
    <property type="project" value="UniProtKB-EC"/>
</dbReference>
<organism evidence="4 5">
    <name type="scientific">Methanorbis furvi</name>
    <dbReference type="NCBI Taxonomy" id="3028299"/>
    <lineage>
        <taxon>Archaea</taxon>
        <taxon>Methanobacteriati</taxon>
        <taxon>Methanobacteriota</taxon>
        <taxon>Stenosarchaea group</taxon>
        <taxon>Methanomicrobia</taxon>
        <taxon>Methanomicrobiales</taxon>
        <taxon>Methanocorpusculaceae</taxon>
        <taxon>Methanorbis</taxon>
    </lineage>
</organism>
<dbReference type="Gene3D" id="1.10.3210.10">
    <property type="entry name" value="Hypothetical protein af1432"/>
    <property type="match status" value="1"/>
</dbReference>
<feature type="domain" description="Ppx/GppA phosphatase C-terminal" evidence="3">
    <location>
        <begin position="325"/>
        <end position="469"/>
    </location>
</feature>